<name>A0ABY2FCQ5_9ACTN</name>
<protein>
    <recommendedName>
        <fullName evidence="4">DUF2088 domain-containing protein</fullName>
    </recommendedName>
</protein>
<evidence type="ECO:0000256" key="1">
    <source>
        <dbReference type="SAM" id="MobiDB-lite"/>
    </source>
</evidence>
<accession>A0ABY2FCQ5</accession>
<feature type="compositionally biased region" description="Low complexity" evidence="1">
    <location>
        <begin position="1"/>
        <end position="19"/>
    </location>
</feature>
<evidence type="ECO:0000313" key="2">
    <source>
        <dbReference type="EMBL" id="TDW88402.1"/>
    </source>
</evidence>
<reference evidence="2 3" key="1">
    <citation type="submission" date="2019-03" db="EMBL/GenBank/DDBJ databases">
        <title>Genomic Encyclopedia of Type Strains, Phase III (KMG-III): the genomes of soil and plant-associated and newly described type strains.</title>
        <authorList>
            <person name="Whitman W."/>
        </authorList>
    </citation>
    <scope>NUCLEOTIDE SEQUENCE [LARGE SCALE GENOMIC DNA]</scope>
    <source>
        <strain evidence="2 3">VKMAc-2574</strain>
    </source>
</reference>
<dbReference type="Gene3D" id="3.40.50.11440">
    <property type="match status" value="1"/>
</dbReference>
<dbReference type="Proteomes" id="UP000295060">
    <property type="component" value="Unassembled WGS sequence"/>
</dbReference>
<feature type="region of interest" description="Disordered" evidence="1">
    <location>
        <begin position="1"/>
        <end position="41"/>
    </location>
</feature>
<dbReference type="EMBL" id="SODU01000003">
    <property type="protein sequence ID" value="TDW88402.1"/>
    <property type="molecule type" value="Genomic_DNA"/>
</dbReference>
<keyword evidence="3" id="KW-1185">Reference proteome</keyword>
<evidence type="ECO:0000313" key="3">
    <source>
        <dbReference type="Proteomes" id="UP000295060"/>
    </source>
</evidence>
<evidence type="ECO:0008006" key="4">
    <source>
        <dbReference type="Google" id="ProtNLM"/>
    </source>
</evidence>
<proteinExistence type="predicted"/>
<comment type="caution">
    <text evidence="2">The sequence shown here is derived from an EMBL/GenBank/DDBJ whole genome shotgun (WGS) entry which is preliminary data.</text>
</comment>
<gene>
    <name evidence="2" type="ORF">EV137_6506</name>
</gene>
<organism evidence="2 3">
    <name type="scientific">Kribbella pratensis</name>
    <dbReference type="NCBI Taxonomy" id="2512112"/>
    <lineage>
        <taxon>Bacteria</taxon>
        <taxon>Bacillati</taxon>
        <taxon>Actinomycetota</taxon>
        <taxon>Actinomycetes</taxon>
        <taxon>Propionibacteriales</taxon>
        <taxon>Kribbellaceae</taxon>
        <taxon>Kribbella</taxon>
    </lineage>
</organism>
<sequence length="456" mass="47373">MTTSPSPSSSSPSSSNPPSEARRGWGPFEAVRGLRPSGTLPQVTPIRRILSDLPVSADPYADARAALEPLRGRIVPDARIAVTAGSRGIHDLVPVVKAAVDWLRDAGAAPFVIPAMGSHGGATADGQREMLEGLGITPETVGCPIEATMETVVVGRLPDGTEVHHDAIAAKADGVLLVNRVKPHTDFRGPIESGIAKILAIGLGNHLGAASLHAGGIPSLGANIEAAARMVVAQGKILGGLAILENAREQTASVELLASDGIAGAAENALLQRASSLLGRLPFDELDVLVVDELGKDKSGAGMDTNVIGRCWVHGIPEFESPSIAAISVHSLSPASHGNASGLGLADVIPARLLDQIDLRASYVNALTSGAGGARRSRLPMVMEDDEAAVLAAVTMCGRRHWSELRLARIKDTLSPNELMVTPALLTEAAERFDLEITGTARDLTQAGRLGPWSET</sequence>